<evidence type="ECO:0000256" key="5">
    <source>
        <dbReference type="ARBA" id="ARBA00022840"/>
    </source>
</evidence>
<keyword evidence="3" id="KW-0536">Nodulation</keyword>
<dbReference type="RefSeq" id="WP_163076471.1">
    <property type="nucleotide sequence ID" value="NZ_CP048630.1"/>
</dbReference>
<evidence type="ECO:0000256" key="3">
    <source>
        <dbReference type="ARBA" id="ARBA00022458"/>
    </source>
</evidence>
<dbReference type="EMBL" id="CP048630">
    <property type="protein sequence ID" value="QIB35331.1"/>
    <property type="molecule type" value="Genomic_DNA"/>
</dbReference>
<accession>A0A6P1YRB3</accession>
<keyword evidence="8" id="KW-1185">Reference proteome</keyword>
<reference evidence="7 8" key="1">
    <citation type="submission" date="2020-02" db="EMBL/GenBank/DDBJ databases">
        <authorList>
            <person name="Li G."/>
        </authorList>
    </citation>
    <scope>NUCLEOTIDE SEQUENCE [LARGE SCALE GENOMIC DNA]</scope>
    <source>
        <strain evidence="7 8">DSM 102029</strain>
    </source>
</reference>
<proteinExistence type="inferred from homology"/>
<feature type="domain" description="ABC transporter" evidence="6">
    <location>
        <begin position="21"/>
        <end position="251"/>
    </location>
</feature>
<dbReference type="SMART" id="SM00382">
    <property type="entry name" value="AAA"/>
    <property type="match status" value="1"/>
</dbReference>
<evidence type="ECO:0000313" key="7">
    <source>
        <dbReference type="EMBL" id="QIB35331.1"/>
    </source>
</evidence>
<comment type="similarity">
    <text evidence="1">Belongs to the ABC transporter superfamily.</text>
</comment>
<dbReference type="Proteomes" id="UP000464751">
    <property type="component" value="Chromosome"/>
</dbReference>
<dbReference type="PROSITE" id="PS50893">
    <property type="entry name" value="ABC_TRANSPORTER_2"/>
    <property type="match status" value="1"/>
</dbReference>
<dbReference type="Gene3D" id="3.40.50.300">
    <property type="entry name" value="P-loop containing nucleotide triphosphate hydrolases"/>
    <property type="match status" value="1"/>
</dbReference>
<organism evidence="7 8">
    <name type="scientific">Ancylobacter pratisalsi</name>
    <dbReference type="NCBI Taxonomy" id="1745854"/>
    <lineage>
        <taxon>Bacteria</taxon>
        <taxon>Pseudomonadati</taxon>
        <taxon>Pseudomonadota</taxon>
        <taxon>Alphaproteobacteria</taxon>
        <taxon>Hyphomicrobiales</taxon>
        <taxon>Xanthobacteraceae</taxon>
        <taxon>Ancylobacter</taxon>
    </lineage>
</organism>
<dbReference type="PROSITE" id="PS00211">
    <property type="entry name" value="ABC_TRANSPORTER_1"/>
    <property type="match status" value="1"/>
</dbReference>
<dbReference type="AlphaFoldDB" id="A0A6P1YRB3"/>
<protein>
    <submittedName>
        <fullName evidence="7">ATP-binding cassette domain-containing protein</fullName>
    </submittedName>
</protein>
<dbReference type="PANTHER" id="PTHR42711:SF5">
    <property type="entry name" value="ABC TRANSPORTER ATP-BINDING PROTEIN NATA"/>
    <property type="match status" value="1"/>
</dbReference>
<dbReference type="InterPro" id="IPR003593">
    <property type="entry name" value="AAA+_ATPase"/>
</dbReference>
<evidence type="ECO:0000256" key="4">
    <source>
        <dbReference type="ARBA" id="ARBA00022741"/>
    </source>
</evidence>
<dbReference type="Pfam" id="PF00005">
    <property type="entry name" value="ABC_tran"/>
    <property type="match status" value="1"/>
</dbReference>
<keyword evidence="2" id="KW-0813">Transport</keyword>
<dbReference type="GO" id="GO:0016887">
    <property type="term" value="F:ATP hydrolysis activity"/>
    <property type="evidence" value="ECO:0007669"/>
    <property type="project" value="InterPro"/>
</dbReference>
<keyword evidence="5 7" id="KW-0067">ATP-binding</keyword>
<dbReference type="GO" id="GO:0005524">
    <property type="term" value="F:ATP binding"/>
    <property type="evidence" value="ECO:0007669"/>
    <property type="project" value="UniProtKB-KW"/>
</dbReference>
<evidence type="ECO:0000256" key="1">
    <source>
        <dbReference type="ARBA" id="ARBA00005417"/>
    </source>
</evidence>
<keyword evidence="4" id="KW-0547">Nucleotide-binding</keyword>
<dbReference type="KEGG" id="apra:G3A50_17660"/>
<dbReference type="InterPro" id="IPR022467">
    <property type="entry name" value="ABC_transprt_ATP-bd_su_PQQ"/>
</dbReference>
<sequence length="263" mass="27959">MTAVPTTPPLDASPPARVPALAVSGVTHRFGDRKALDDVTLRVPAGSFTALLGPNGAGKTTLFSLVTRLYDNRSGSIEVLGRDVRLQAAAALSQLGVVFQARTLDLELSVLQNLLYHATLHGIGFAKGRQRAMEVLARAGLADRARDKVRTLSGGQMRRVEIARALIHRPRLLLLDEPTVGLDIASRAALLEQVRSLVSDDGIGVLWATHIIEEIMPGDRVVVLHRGKVRAEGTFDEVSAMVEASSLSAAFLALVGEQAGGAI</sequence>
<dbReference type="InterPro" id="IPR050763">
    <property type="entry name" value="ABC_transporter_ATP-binding"/>
</dbReference>
<dbReference type="InterPro" id="IPR017871">
    <property type="entry name" value="ABC_transporter-like_CS"/>
</dbReference>
<dbReference type="PANTHER" id="PTHR42711">
    <property type="entry name" value="ABC TRANSPORTER ATP-BINDING PROTEIN"/>
    <property type="match status" value="1"/>
</dbReference>
<dbReference type="InterPro" id="IPR003439">
    <property type="entry name" value="ABC_transporter-like_ATP-bd"/>
</dbReference>
<name>A0A6P1YRB3_9HYPH</name>
<evidence type="ECO:0000313" key="8">
    <source>
        <dbReference type="Proteomes" id="UP000464751"/>
    </source>
</evidence>
<evidence type="ECO:0000256" key="2">
    <source>
        <dbReference type="ARBA" id="ARBA00022448"/>
    </source>
</evidence>
<dbReference type="InterPro" id="IPR027417">
    <property type="entry name" value="P-loop_NTPase"/>
</dbReference>
<evidence type="ECO:0000259" key="6">
    <source>
        <dbReference type="PROSITE" id="PS50893"/>
    </source>
</evidence>
<gene>
    <name evidence="7" type="ORF">G3A50_17660</name>
</gene>
<dbReference type="SUPFAM" id="SSF52540">
    <property type="entry name" value="P-loop containing nucleoside triphosphate hydrolases"/>
    <property type="match status" value="1"/>
</dbReference>
<dbReference type="NCBIfam" id="TIGR03864">
    <property type="entry name" value="PQQ_ABC_ATP"/>
    <property type="match status" value="1"/>
</dbReference>